<dbReference type="Pfam" id="PF09871">
    <property type="entry name" value="DUF2098"/>
    <property type="match status" value="1"/>
</dbReference>
<dbReference type="RefSeq" id="WP_011977378.1">
    <property type="nucleotide sequence ID" value="NZ_JACDUL010000005.1"/>
</dbReference>
<dbReference type="Proteomes" id="UP000533207">
    <property type="component" value="Unassembled WGS sequence"/>
</dbReference>
<dbReference type="EMBL" id="JACDUL010000005">
    <property type="protein sequence ID" value="MBA2862952.1"/>
    <property type="molecule type" value="Genomic_DNA"/>
</dbReference>
<evidence type="ECO:0000313" key="2">
    <source>
        <dbReference type="Proteomes" id="UP000533207"/>
    </source>
</evidence>
<gene>
    <name evidence="1" type="ORF">HNP90_001851</name>
</gene>
<name>A0A7J9PI93_METMI</name>
<comment type="caution">
    <text evidence="1">The sequence shown here is derived from an EMBL/GenBank/DDBJ whole genome shotgun (WGS) entry which is preliminary data.</text>
</comment>
<reference evidence="1 2" key="1">
    <citation type="submission" date="2020-07" db="EMBL/GenBank/DDBJ databases">
        <title>Genomic Encyclopedia of Type Strains, Phase IV (KMG-V): Genome sequencing to study the core and pangenomes of soil and plant-associated prokaryotes.</title>
        <authorList>
            <person name="Whitman W."/>
        </authorList>
    </citation>
    <scope>NUCLEOTIDE SEQUENCE [LARGE SCALE GENOMIC DNA]</scope>
    <source>
        <strain evidence="1 2">C8</strain>
    </source>
</reference>
<proteinExistence type="predicted"/>
<dbReference type="PIRSF" id="PIRSF037053">
    <property type="entry name" value="UCP037053"/>
    <property type="match status" value="1"/>
</dbReference>
<dbReference type="InterPro" id="IPR017099">
    <property type="entry name" value="UCP037053"/>
</dbReference>
<dbReference type="InterPro" id="IPR019209">
    <property type="entry name" value="DUF2098"/>
</dbReference>
<organism evidence="1 2">
    <name type="scientific">Methanococcus maripaludis</name>
    <name type="common">Methanococcus deltae</name>
    <dbReference type="NCBI Taxonomy" id="39152"/>
    <lineage>
        <taxon>Archaea</taxon>
        <taxon>Methanobacteriati</taxon>
        <taxon>Methanobacteriota</taxon>
        <taxon>Methanomada group</taxon>
        <taxon>Methanococci</taxon>
        <taxon>Methanococcales</taxon>
        <taxon>Methanococcaceae</taxon>
        <taxon>Methanococcus</taxon>
    </lineage>
</organism>
<dbReference type="AlphaFoldDB" id="A0A7J9PI93"/>
<evidence type="ECO:0008006" key="3">
    <source>
        <dbReference type="Google" id="ProtNLM"/>
    </source>
</evidence>
<protein>
    <recommendedName>
        <fullName evidence="3">DUF2098 family protein</fullName>
    </recommendedName>
</protein>
<sequence>MTLDRNGKLIEIGSYVKYINTGTHGTVKSIKSENDEEWVLLENNIFYKPELLEVTDHKKIEKKESEEELIEKIIGEEIDLDAAERGCGCGAG</sequence>
<accession>A0A7J9PI93</accession>
<evidence type="ECO:0000313" key="1">
    <source>
        <dbReference type="EMBL" id="MBA2862952.1"/>
    </source>
</evidence>